<dbReference type="Proteomes" id="UP000184513">
    <property type="component" value="Unassembled WGS sequence"/>
</dbReference>
<evidence type="ECO:0000313" key="2">
    <source>
        <dbReference type="EMBL" id="SHN30302.1"/>
    </source>
</evidence>
<dbReference type="RefSeq" id="WP_084097515.1">
    <property type="nucleotide sequence ID" value="NZ_FRCY01000018.1"/>
</dbReference>
<gene>
    <name evidence="2" type="ORF">SAMN04488057_11818</name>
</gene>
<accession>A0A1M7QH25</accession>
<keyword evidence="1" id="KW-1133">Transmembrane helix</keyword>
<keyword evidence="3" id="KW-1185">Reference proteome</keyword>
<sequence length="699" mass="80830">MIRQILSSGRLIFEVLLLGALVVLVIWWNPLYIFGGKPELQPTANIVSNIREVGEMITAEYYGEVLASIDEAQINLLEEEEIITQGELIYQEILTALKNLKHFDSLSAETRISIADANNELKRRERKKLLIDPVSEKNILEKLYFLEEWATTSQMPLYNEVLLFLGTEAQRVSAGAGLTDKLTSRILFHWYTDTVEDWWQSEAFANSYFESRLSSLSRRESRKKLAMIGRGTVKAGFNFQDLDQSMFHFNEEVGELHFFGLAPEILNSDINPWFIPEKGIPGFDILTYNGKVDFKDSRRVKIYAVQKLKANARKAGIIDQAESNGAETLSRLFTMLTGKEVKKVIFHHDKIIQLTREIKADRFINYEEAAQFENAVSRELNTIDSLRSASQDRYNNRNLAQNKWNTLVQMIAELRQLEFETQDLPYHQFATFWYEIARDSLIDENEWREMKAYARIETSDSLTVSLWTKGDVLWSRALFSEGLHQLSKKNLPLGAFEVDSTSLEIWKTMEKTSKKIRNVVFKQDSVVFEYFKPRPAVRDSLLHLIQPLRYDPELFAQWRSQKNSIETISKTDTITELSADPESFWLFKPGENNRLIKFNIPLDQVSRPDLLAADDSPDWQRISIDSLIIIRSAANFAAIQHGPHTESALDPDQQETLVHYLDSLYTSHSRFQNRDLITKTKAWFGERWESKSSISEVFQ</sequence>
<dbReference type="OrthoDB" id="834617at2"/>
<dbReference type="STRING" id="388280.SAMN04488057_11818"/>
<keyword evidence="1" id="KW-0472">Membrane</keyword>
<dbReference type="AlphaFoldDB" id="A0A1M7QH25"/>
<organism evidence="2 3">
    <name type="scientific">Cyclobacterium lianum</name>
    <dbReference type="NCBI Taxonomy" id="388280"/>
    <lineage>
        <taxon>Bacteria</taxon>
        <taxon>Pseudomonadati</taxon>
        <taxon>Bacteroidota</taxon>
        <taxon>Cytophagia</taxon>
        <taxon>Cytophagales</taxon>
        <taxon>Cyclobacteriaceae</taxon>
        <taxon>Cyclobacterium</taxon>
    </lineage>
</organism>
<feature type="transmembrane region" description="Helical" evidence="1">
    <location>
        <begin position="12"/>
        <end position="34"/>
    </location>
</feature>
<evidence type="ECO:0000313" key="3">
    <source>
        <dbReference type="Proteomes" id="UP000184513"/>
    </source>
</evidence>
<evidence type="ECO:0000256" key="1">
    <source>
        <dbReference type="SAM" id="Phobius"/>
    </source>
</evidence>
<protein>
    <submittedName>
        <fullName evidence="2">Uncharacterized protein</fullName>
    </submittedName>
</protein>
<dbReference type="EMBL" id="FRCY01000018">
    <property type="protein sequence ID" value="SHN30302.1"/>
    <property type="molecule type" value="Genomic_DNA"/>
</dbReference>
<reference evidence="2 3" key="1">
    <citation type="submission" date="2016-11" db="EMBL/GenBank/DDBJ databases">
        <authorList>
            <person name="Jaros S."/>
            <person name="Januszkiewicz K."/>
            <person name="Wedrychowicz H."/>
        </authorList>
    </citation>
    <scope>NUCLEOTIDE SEQUENCE [LARGE SCALE GENOMIC DNA]</scope>
    <source>
        <strain evidence="2 3">CGMCC 1.6102</strain>
    </source>
</reference>
<proteinExistence type="predicted"/>
<keyword evidence="1" id="KW-0812">Transmembrane</keyword>
<name>A0A1M7QH25_9BACT</name>